<organism evidence="1 2">
    <name type="scientific">SAR324 cluster bacterium</name>
    <dbReference type="NCBI Taxonomy" id="2024889"/>
    <lineage>
        <taxon>Bacteria</taxon>
        <taxon>Deltaproteobacteria</taxon>
        <taxon>SAR324 cluster</taxon>
    </lineage>
</organism>
<proteinExistence type="predicted"/>
<evidence type="ECO:0000313" key="2">
    <source>
        <dbReference type="Proteomes" id="UP000524246"/>
    </source>
</evidence>
<dbReference type="Proteomes" id="UP000524246">
    <property type="component" value="Unassembled WGS sequence"/>
</dbReference>
<dbReference type="InterPro" id="IPR003607">
    <property type="entry name" value="HD/PDEase_dom"/>
</dbReference>
<dbReference type="SUPFAM" id="SSF109604">
    <property type="entry name" value="HD-domain/PDEase-like"/>
    <property type="match status" value="1"/>
</dbReference>
<dbReference type="CDD" id="cd00077">
    <property type="entry name" value="HDc"/>
    <property type="match status" value="1"/>
</dbReference>
<gene>
    <name evidence="1" type="ORF">GYA55_14470</name>
</gene>
<comment type="caution">
    <text evidence="1">The sequence shown here is derived from an EMBL/GenBank/DDBJ whole genome shotgun (WGS) entry which is preliminary data.</text>
</comment>
<evidence type="ECO:0000313" key="1">
    <source>
        <dbReference type="EMBL" id="NMC64365.1"/>
    </source>
</evidence>
<accession>A0A7X9IMS2</accession>
<dbReference type="AlphaFoldDB" id="A0A7X9IMS2"/>
<reference evidence="1 2" key="1">
    <citation type="journal article" date="2020" name="Biotechnol. Biofuels">
        <title>New insights from the biogas microbiome by comprehensive genome-resolved metagenomics of nearly 1600 species originating from multiple anaerobic digesters.</title>
        <authorList>
            <person name="Campanaro S."/>
            <person name="Treu L."/>
            <person name="Rodriguez-R L.M."/>
            <person name="Kovalovszki A."/>
            <person name="Ziels R.M."/>
            <person name="Maus I."/>
            <person name="Zhu X."/>
            <person name="Kougias P.G."/>
            <person name="Basile A."/>
            <person name="Luo G."/>
            <person name="Schluter A."/>
            <person name="Konstantinidis K.T."/>
            <person name="Angelidaki I."/>
        </authorList>
    </citation>
    <scope>NUCLEOTIDE SEQUENCE [LARGE SCALE GENOMIC DNA]</scope>
    <source>
        <strain evidence="1">AS27yjCOA_65</strain>
    </source>
</reference>
<name>A0A7X9IMS2_9DELT</name>
<sequence length="246" mass="28142">METTSYPIDVAKLPKHATADKIDRELARLLKFPIFTKGIDMLSLLPTFLSFHDAEHSRSVLWVVIALALMDNLAPREIELLGIAAIFHDLGFIEAKSGEPELLYENESRGAEHAKLAMLELGWPNADIDYVRELILDTALTPHWNGKIFEQTILRNPNSKYLLDADLNNLGTDNFFPNIVKLFNERFGLALNSFEELQKYPHGLSFIEDTYNFISHHSWKTESATMLFKEKEEANFLSLKRILYGC</sequence>
<dbReference type="EMBL" id="JAAZON010000658">
    <property type="protein sequence ID" value="NMC64365.1"/>
    <property type="molecule type" value="Genomic_DNA"/>
</dbReference>
<protein>
    <submittedName>
        <fullName evidence="1">HD domain-containing protein</fullName>
    </submittedName>
</protein>
<dbReference type="Gene3D" id="1.10.3210.10">
    <property type="entry name" value="Hypothetical protein af1432"/>
    <property type="match status" value="1"/>
</dbReference>